<evidence type="ECO:0000313" key="3">
    <source>
        <dbReference type="EMBL" id="PKS05516.1"/>
    </source>
</evidence>
<sequence>MDFFIFNSQFQGNYPVISEIFIVQYHYKEKQKLFFTSSNIQASYETRKIFKGSSYHLQKPQQSMVLVLPY</sequence>
<dbReference type="VEuPathDB" id="FungiDB:jhhlp_005482"/>
<evidence type="ECO:0000313" key="2">
    <source>
        <dbReference type="EMBL" id="PKS05377.1"/>
    </source>
</evidence>
<evidence type="ECO:0000313" key="6">
    <source>
        <dbReference type="EMBL" id="PKS10073.1"/>
    </source>
</evidence>
<dbReference type="EMBL" id="NLAX01001623">
    <property type="protein sequence ID" value="PKS05377.1"/>
    <property type="molecule type" value="Genomic_DNA"/>
</dbReference>
<accession>A0A2N3MYW4</accession>
<dbReference type="VEuPathDB" id="FungiDB:jhhlp_003370"/>
<dbReference type="EMBL" id="NLAX01001623">
    <property type="protein sequence ID" value="PKS04859.1"/>
    <property type="molecule type" value="Genomic_DNA"/>
</dbReference>
<evidence type="ECO:0000313" key="9">
    <source>
        <dbReference type="Proteomes" id="UP000233524"/>
    </source>
</evidence>
<evidence type="ECO:0000313" key="7">
    <source>
        <dbReference type="EMBL" id="PKS10090.1"/>
    </source>
</evidence>
<dbReference type="Proteomes" id="UP000233524">
    <property type="component" value="Unassembled WGS sequence"/>
</dbReference>
<organism evidence="2 9">
    <name type="scientific">Lomentospora prolificans</name>
    <dbReference type="NCBI Taxonomy" id="41688"/>
    <lineage>
        <taxon>Eukaryota</taxon>
        <taxon>Fungi</taxon>
        <taxon>Dikarya</taxon>
        <taxon>Ascomycota</taxon>
        <taxon>Pezizomycotina</taxon>
        <taxon>Sordariomycetes</taxon>
        <taxon>Hypocreomycetidae</taxon>
        <taxon>Microascales</taxon>
        <taxon>Microascaceae</taxon>
        <taxon>Lomentospora</taxon>
    </lineage>
</organism>
<dbReference type="EMBL" id="NLAX01000700">
    <property type="protein sequence ID" value="PKS08206.1"/>
    <property type="molecule type" value="Genomic_DNA"/>
</dbReference>
<dbReference type="VEuPathDB" id="FungiDB:jhhlp_008223"/>
<dbReference type="VEuPathDB" id="FungiDB:jhhlp_000184"/>
<dbReference type="EMBL" id="NLAX01001588">
    <property type="protein sequence ID" value="PKS05516.1"/>
    <property type="molecule type" value="Genomic_DNA"/>
</dbReference>
<evidence type="ECO:0000313" key="8">
    <source>
        <dbReference type="EMBL" id="PKS13413.1"/>
    </source>
</evidence>
<reference evidence="2 9" key="1">
    <citation type="journal article" date="2017" name="G3 (Bethesda)">
        <title>First Draft Genome Sequence of the Pathogenic Fungus Lomentospora prolificans (Formerly Scedosporium prolificans).</title>
        <authorList>
            <person name="Luo R."/>
            <person name="Zimin A."/>
            <person name="Workman R."/>
            <person name="Fan Y."/>
            <person name="Pertea G."/>
            <person name="Grossman N."/>
            <person name="Wear M.P."/>
            <person name="Jia B."/>
            <person name="Miller H."/>
            <person name="Casadevall A."/>
            <person name="Timp W."/>
            <person name="Zhang S.X."/>
            <person name="Salzberg S.L."/>
        </authorList>
    </citation>
    <scope>NUCLEOTIDE SEQUENCE [LARGE SCALE GENOMIC DNA]</scope>
    <source>
        <strain evidence="2 9">JHH-5317</strain>
    </source>
</reference>
<dbReference type="VEuPathDB" id="FungiDB:jhhlp_008207"/>
<dbReference type="EMBL" id="NLAX01001142">
    <property type="protein sequence ID" value="PKS05703.1"/>
    <property type="molecule type" value="Genomic_DNA"/>
</dbReference>
<dbReference type="VEuPathDB" id="FungiDB:jhhlp_007971"/>
<dbReference type="EMBL" id="NLAX01000008">
    <property type="protein sequence ID" value="PKS10090.1"/>
    <property type="molecule type" value="Genomic_DNA"/>
</dbReference>
<dbReference type="AlphaFoldDB" id="A0A2N3MYW4"/>
<proteinExistence type="predicted"/>
<evidence type="ECO:0000313" key="5">
    <source>
        <dbReference type="EMBL" id="PKS08206.1"/>
    </source>
</evidence>
<keyword evidence="9" id="KW-1185">Reference proteome</keyword>
<evidence type="ECO:0000313" key="1">
    <source>
        <dbReference type="EMBL" id="PKS04859.1"/>
    </source>
</evidence>
<comment type="caution">
    <text evidence="2">The sequence shown here is derived from an EMBL/GenBank/DDBJ whole genome shotgun (WGS) entry which is preliminary data.</text>
</comment>
<dbReference type="EMBL" id="NLAX01000001">
    <property type="protein sequence ID" value="PKS13413.1"/>
    <property type="molecule type" value="Genomic_DNA"/>
</dbReference>
<dbReference type="VEuPathDB" id="FungiDB:jhhlp_008752"/>
<gene>
    <name evidence="8" type="ORF">jhhlp_000184</name>
    <name evidence="7" type="ORF">jhhlp_001840</name>
    <name evidence="6" type="ORF">jhhlp_003370</name>
    <name evidence="5" type="ORF">jhhlp_005482</name>
    <name evidence="4" type="ORF">jhhlp_007971</name>
    <name evidence="3" type="ORF">jhhlp_008207</name>
    <name evidence="1" type="ORF">jhhlp_008223</name>
    <name evidence="2" type="ORF">jhhlp_008752</name>
</gene>
<evidence type="ECO:0000313" key="4">
    <source>
        <dbReference type="EMBL" id="PKS05703.1"/>
    </source>
</evidence>
<dbReference type="VEuPathDB" id="FungiDB:jhhlp_001840"/>
<dbReference type="InParanoid" id="A0A2N3MYW4"/>
<name>A0A2N3MYW4_9PEZI</name>
<protein>
    <submittedName>
        <fullName evidence="2">Uncharacterized protein</fullName>
    </submittedName>
</protein>
<dbReference type="EMBL" id="NLAX01000009">
    <property type="protein sequence ID" value="PKS10073.1"/>
    <property type="molecule type" value="Genomic_DNA"/>
</dbReference>